<dbReference type="GO" id="GO:0019171">
    <property type="term" value="F:(3R)-hydroxyacyl-[acyl-carrier-protein] dehydratase activity"/>
    <property type="evidence" value="ECO:0007669"/>
    <property type="project" value="TreeGrafter"/>
</dbReference>
<evidence type="ECO:0000313" key="2">
    <source>
        <dbReference type="EMBL" id="SDK80389.1"/>
    </source>
</evidence>
<proteinExistence type="predicted"/>
<accession>A0A1G9EW89</accession>
<keyword evidence="3" id="KW-1185">Reference proteome</keyword>
<dbReference type="Proteomes" id="UP000198882">
    <property type="component" value="Unassembled WGS sequence"/>
</dbReference>
<protein>
    <submittedName>
        <fullName evidence="2">Acyl dehydratase</fullName>
    </submittedName>
</protein>
<evidence type="ECO:0000313" key="3">
    <source>
        <dbReference type="Proteomes" id="UP000198882"/>
    </source>
</evidence>
<feature type="domain" description="MaoC-like" evidence="1">
    <location>
        <begin position="10"/>
        <end position="107"/>
    </location>
</feature>
<dbReference type="STRING" id="1095776.SAMN04515672_4002"/>
<gene>
    <name evidence="2" type="ORF">SAMN04515672_4002</name>
</gene>
<sequence length="129" mass="14352">MSTSVPEAGEEYTYERTFTVAEVREFGELSGDQQAIHTEPNEDGELVVQGLLTASLPTKIGGDLSYLARRMELEFVRPVYTGDRITCTLRNESVNEGDDRYEIESSVVCTNDDGKIVLEGEIAGLIWKE</sequence>
<dbReference type="InterPro" id="IPR002539">
    <property type="entry name" value="MaoC-like_dom"/>
</dbReference>
<name>A0A1G9EW89_9EURY</name>
<dbReference type="SUPFAM" id="SSF54637">
    <property type="entry name" value="Thioesterase/thiol ester dehydrase-isomerase"/>
    <property type="match status" value="1"/>
</dbReference>
<dbReference type="InterPro" id="IPR050965">
    <property type="entry name" value="UPF0336/Enoyl-CoA_hydratase"/>
</dbReference>
<dbReference type="RefSeq" id="WP_090310984.1">
    <property type="nucleotide sequence ID" value="NZ_FNFE01000007.1"/>
</dbReference>
<dbReference type="AlphaFoldDB" id="A0A1G9EW89"/>
<dbReference type="OrthoDB" id="167740at2157"/>
<dbReference type="GO" id="GO:0006633">
    <property type="term" value="P:fatty acid biosynthetic process"/>
    <property type="evidence" value="ECO:0007669"/>
    <property type="project" value="TreeGrafter"/>
</dbReference>
<evidence type="ECO:0000259" key="1">
    <source>
        <dbReference type="Pfam" id="PF01575"/>
    </source>
</evidence>
<dbReference type="PANTHER" id="PTHR43437:SF3">
    <property type="entry name" value="HYDROXYACYL-THIOESTER DEHYDRATASE TYPE 2, MITOCHONDRIAL"/>
    <property type="match status" value="1"/>
</dbReference>
<dbReference type="InterPro" id="IPR029069">
    <property type="entry name" value="HotDog_dom_sf"/>
</dbReference>
<dbReference type="PANTHER" id="PTHR43437">
    <property type="entry name" value="HYDROXYACYL-THIOESTER DEHYDRATASE TYPE 2, MITOCHONDRIAL-RELATED"/>
    <property type="match status" value="1"/>
</dbReference>
<dbReference type="EMBL" id="FNFE01000007">
    <property type="protein sequence ID" value="SDK80389.1"/>
    <property type="molecule type" value="Genomic_DNA"/>
</dbReference>
<dbReference type="Gene3D" id="3.10.129.10">
    <property type="entry name" value="Hotdog Thioesterase"/>
    <property type="match status" value="1"/>
</dbReference>
<organism evidence="2 3">
    <name type="scientific">Natronorubrum texcoconense</name>
    <dbReference type="NCBI Taxonomy" id="1095776"/>
    <lineage>
        <taxon>Archaea</taxon>
        <taxon>Methanobacteriati</taxon>
        <taxon>Methanobacteriota</taxon>
        <taxon>Stenosarchaea group</taxon>
        <taxon>Halobacteria</taxon>
        <taxon>Halobacteriales</taxon>
        <taxon>Natrialbaceae</taxon>
        <taxon>Natronorubrum</taxon>
    </lineage>
</organism>
<reference evidence="3" key="1">
    <citation type="submission" date="2016-10" db="EMBL/GenBank/DDBJ databases">
        <authorList>
            <person name="Varghese N."/>
            <person name="Submissions S."/>
        </authorList>
    </citation>
    <scope>NUCLEOTIDE SEQUENCE [LARGE SCALE GENOMIC DNA]</scope>
    <source>
        <strain evidence="3">B4,CECT 8067,JCM 17497</strain>
    </source>
</reference>
<dbReference type="Pfam" id="PF01575">
    <property type="entry name" value="MaoC_dehydratas"/>
    <property type="match status" value="1"/>
</dbReference>